<accession>A0A6I9XFD8</accession>
<feature type="region of interest" description="Disordered" evidence="1">
    <location>
        <begin position="724"/>
        <end position="760"/>
    </location>
</feature>
<dbReference type="OrthoDB" id="10261083at2759"/>
<dbReference type="GeneID" id="106541614"/>
<proteinExistence type="predicted"/>
<feature type="region of interest" description="Disordered" evidence="1">
    <location>
        <begin position="358"/>
        <end position="386"/>
    </location>
</feature>
<feature type="compositionally biased region" description="Basic residues" evidence="1">
    <location>
        <begin position="27"/>
        <end position="38"/>
    </location>
</feature>
<evidence type="ECO:0000259" key="2">
    <source>
        <dbReference type="Pfam" id="PF05018"/>
    </source>
</evidence>
<evidence type="ECO:0000313" key="3">
    <source>
        <dbReference type="Proteomes" id="UP000504617"/>
    </source>
</evidence>
<dbReference type="InterPro" id="IPR007714">
    <property type="entry name" value="CFA20_dom"/>
</dbReference>
<dbReference type="RefSeq" id="XP_013912592.1">
    <property type="nucleotide sequence ID" value="XM_014057117.1"/>
</dbReference>
<dbReference type="CTD" id="200844"/>
<evidence type="ECO:0000256" key="1">
    <source>
        <dbReference type="SAM" id="MobiDB-lite"/>
    </source>
</evidence>
<evidence type="ECO:0000313" key="4">
    <source>
        <dbReference type="RefSeq" id="XP_013912592.1"/>
    </source>
</evidence>
<dbReference type="PANTHER" id="PTHR12458">
    <property type="entry name" value="ORF PROTEIN"/>
    <property type="match status" value="1"/>
</dbReference>
<feature type="region of interest" description="Disordered" evidence="1">
    <location>
        <begin position="453"/>
        <end position="476"/>
    </location>
</feature>
<dbReference type="AlphaFoldDB" id="A0A6I9XFD8"/>
<feature type="domain" description="CFA20" evidence="2">
    <location>
        <begin position="151"/>
        <end position="315"/>
    </location>
</feature>
<dbReference type="Pfam" id="PF05018">
    <property type="entry name" value="CFA20_dom"/>
    <property type="match status" value="1"/>
</dbReference>
<feature type="compositionally biased region" description="Low complexity" evidence="1">
    <location>
        <begin position="724"/>
        <end position="736"/>
    </location>
</feature>
<dbReference type="Proteomes" id="UP000504617">
    <property type="component" value="Unplaced"/>
</dbReference>
<sequence>MKEAKAVGETWACLTSLTGLKASPAGRRTRVRRRRARPSARAPQRYPRGQDGGSRLEKAWSKQGKESAAAPGAAMAALRCAASTSAARAPPSPRGYLWGARADGRARLRRTLVLLPAGEALRPVRLVKQAQVSPTALASFMPSSLAAAQGGPFVEIFSAQGKNTGTKWKISGNPSVIGKEYDKEVKGFVFVLEGSGQTNKMQLPKETKQTLGLIQQFLVLQIYVPLGQDFSAELLITDLGNIKRRLYLSTIHKELSITPLHAKIPLLMIKRKIWCNLCIDLVTFTSEIFKGAVFQSLDGIIVSANCKLRKIFTLKSNPLNPTDDDADGPRDTIPRACQLNADVPQVTQLLNMKKLRQTEQKCRGRPLNSPELEPPTTRSSATIRNSKSQDISHIAFGSKVLGPPPLSGRRLTTRASGETSLIRIVQLFVFADEWIFPDKENSQLESSSPLPIAYETSHDVSGSVPSDDQTYESEEAAEVPEDIFTYSSKPRSAPHGNPLSLSSEDCTFSLDLKEEISKEWRGAQMEDDFYGNESNGEDDSYMDLVQEAQDLPNNYITSGLPQPAISKEILPKMASKSPESRTYNFCTKKTEEEISPQCTEDAVVIMDKANNIQRSLLPTSSLSPIRNLSKPCKEISRVSKCFSISALRSSISRKSLKEIQQEDSNPIVQIPEYNWKDYQPSNMTMSEMQMLASMKRQQNEELEHNGPSHGLSASQINNCNISISTSSDDTNTWNSCLPAPVNQGSHYQKEMNPLSQSNPR</sequence>
<reference evidence="4" key="1">
    <citation type="submission" date="2025-08" db="UniProtKB">
        <authorList>
            <consortium name="RefSeq"/>
        </authorList>
    </citation>
    <scope>IDENTIFICATION</scope>
</reference>
<organism evidence="3 4">
    <name type="scientific">Thamnophis sirtalis</name>
    <dbReference type="NCBI Taxonomy" id="35019"/>
    <lineage>
        <taxon>Eukaryota</taxon>
        <taxon>Metazoa</taxon>
        <taxon>Chordata</taxon>
        <taxon>Craniata</taxon>
        <taxon>Vertebrata</taxon>
        <taxon>Euteleostomi</taxon>
        <taxon>Lepidosauria</taxon>
        <taxon>Squamata</taxon>
        <taxon>Bifurcata</taxon>
        <taxon>Unidentata</taxon>
        <taxon>Episquamata</taxon>
        <taxon>Toxicofera</taxon>
        <taxon>Serpentes</taxon>
        <taxon>Colubroidea</taxon>
        <taxon>Colubridae</taxon>
        <taxon>Natricinae</taxon>
        <taxon>Thamnophis</taxon>
    </lineage>
</organism>
<feature type="compositionally biased region" description="Polar residues" evidence="1">
    <location>
        <begin position="459"/>
        <end position="468"/>
    </location>
</feature>
<dbReference type="InterPro" id="IPR040441">
    <property type="entry name" value="CFA20/CFAP20DC"/>
</dbReference>
<name>A0A6I9XFD8_9SAUR</name>
<feature type="region of interest" description="Disordered" evidence="1">
    <location>
        <begin position="22"/>
        <end position="68"/>
    </location>
</feature>
<protein>
    <submittedName>
        <fullName evidence="4">Uncharacterized protein C3orf67 homolog</fullName>
    </submittedName>
</protein>
<keyword evidence="3" id="KW-1185">Reference proteome</keyword>
<feature type="compositionally biased region" description="Basic and acidic residues" evidence="1">
    <location>
        <begin position="54"/>
        <end position="65"/>
    </location>
</feature>
<feature type="compositionally biased region" description="Polar residues" evidence="1">
    <location>
        <begin position="376"/>
        <end position="386"/>
    </location>
</feature>
<dbReference type="KEGG" id="tsr:106541614"/>
<gene>
    <name evidence="4" type="primary">LOC106541614</name>
</gene>